<comment type="caution">
    <text evidence="1">The sequence shown here is derived from an EMBL/GenBank/DDBJ whole genome shotgun (WGS) entry which is preliminary data.</text>
</comment>
<accession>A0ABU2F8Q7</accession>
<protein>
    <submittedName>
        <fullName evidence="1">Uncharacterized protein</fullName>
    </submittedName>
</protein>
<organism evidence="1 2">
    <name type="scientific">Haloarcula saliterrae</name>
    <dbReference type="NCBI Taxonomy" id="2950534"/>
    <lineage>
        <taxon>Archaea</taxon>
        <taxon>Methanobacteriati</taxon>
        <taxon>Methanobacteriota</taxon>
        <taxon>Stenosarchaea group</taxon>
        <taxon>Halobacteria</taxon>
        <taxon>Halobacteriales</taxon>
        <taxon>Haloarculaceae</taxon>
        <taxon>Haloarcula</taxon>
    </lineage>
</organism>
<sequence>MRVYPGNDTYDTILESNLEPPYGNFSTNITLGILCEGNEQLVYNRTGSQNGVTDNASTYMRTDESGGTSTVQGVPNRIYNTYTPRRVEAAVYTENGTTVLESCTVDGKGSWEFD</sequence>
<keyword evidence="2" id="KW-1185">Reference proteome</keyword>
<gene>
    <name evidence="1" type="ORF">NDI56_04190</name>
</gene>
<evidence type="ECO:0000313" key="2">
    <source>
        <dbReference type="Proteomes" id="UP001259659"/>
    </source>
</evidence>
<dbReference type="Proteomes" id="UP001259659">
    <property type="component" value="Unassembled WGS sequence"/>
</dbReference>
<proteinExistence type="predicted"/>
<name>A0ABU2F8Q7_9EURY</name>
<reference evidence="1 2" key="1">
    <citation type="submission" date="2022-06" db="EMBL/GenBank/DDBJ databases">
        <title>Haloarcula sp. a new haloarchaeum isolate from saline soil.</title>
        <authorList>
            <person name="Strakova D."/>
            <person name="Galisteo C."/>
            <person name="Sanchez-Porro C."/>
            <person name="Ventosa A."/>
        </authorList>
    </citation>
    <scope>NUCLEOTIDE SEQUENCE [LARGE SCALE GENOMIC DNA]</scope>
    <source>
        <strain evidence="1 2">S1CR25-12</strain>
    </source>
</reference>
<dbReference type="EMBL" id="JAMQON010000001">
    <property type="protein sequence ID" value="MDS0258611.1"/>
    <property type="molecule type" value="Genomic_DNA"/>
</dbReference>
<evidence type="ECO:0000313" key="1">
    <source>
        <dbReference type="EMBL" id="MDS0258611.1"/>
    </source>
</evidence>